<dbReference type="KEGG" id="rpf:Rpic12D_4858"/>
<keyword evidence="2" id="KW-0614">Plasmid</keyword>
<organism evidence="2">
    <name type="scientific">Ralstonia pickettii (strain 12D)</name>
    <dbReference type="NCBI Taxonomy" id="428406"/>
    <lineage>
        <taxon>Bacteria</taxon>
        <taxon>Pseudomonadati</taxon>
        <taxon>Pseudomonadota</taxon>
        <taxon>Betaproteobacteria</taxon>
        <taxon>Burkholderiales</taxon>
        <taxon>Burkholderiaceae</taxon>
        <taxon>Ralstonia</taxon>
    </lineage>
</organism>
<proteinExistence type="predicted"/>
<reference evidence="2" key="1">
    <citation type="submission" date="2009-06" db="EMBL/GenBank/DDBJ databases">
        <title>Complete sequence plasmid 1 of Ralstonia pickettii 12D.</title>
        <authorList>
            <consortium name="US DOE Joint Genome Institute"/>
            <person name="Lucas S."/>
            <person name="Copeland A."/>
            <person name="Lapidus A."/>
            <person name="Glavina del Rio T."/>
            <person name="Dalin E."/>
            <person name="Tice H."/>
            <person name="Bruce D."/>
            <person name="Goodwin L."/>
            <person name="Pitluck S."/>
            <person name="Sims D."/>
            <person name="Meincke L."/>
            <person name="Brettin T."/>
            <person name="Detter J.C."/>
            <person name="Han C."/>
            <person name="Larimer F."/>
            <person name="Land M."/>
            <person name="Hauser L."/>
            <person name="Kyrpides N."/>
            <person name="Ovchinnikova G."/>
            <person name="Marsh T."/>
            <person name="Richardson P."/>
        </authorList>
    </citation>
    <scope>NUCLEOTIDE SEQUENCE [LARGE SCALE GENOMIC DNA]</scope>
    <source>
        <strain evidence="2">12D</strain>
        <plasmid>12D</plasmid>
        <plasmid evidence="2">pRp12D01</plasmid>
    </source>
</reference>
<feature type="transmembrane region" description="Helical" evidence="1">
    <location>
        <begin position="7"/>
        <end position="25"/>
    </location>
</feature>
<evidence type="ECO:0000313" key="2">
    <source>
        <dbReference type="EMBL" id="ACS66092.1"/>
    </source>
</evidence>
<accession>C6BPG8</accession>
<name>C6BPG8_RALP1</name>
<keyword evidence="1" id="KW-0812">Transmembrane</keyword>
<keyword evidence="1" id="KW-0472">Membrane</keyword>
<keyword evidence="1" id="KW-1133">Transmembrane helix</keyword>
<dbReference type="HOGENOM" id="CLU_1676421_0_0_4"/>
<evidence type="ECO:0000256" key="1">
    <source>
        <dbReference type="SAM" id="Phobius"/>
    </source>
</evidence>
<dbReference type="EMBL" id="CP001646">
    <property type="protein sequence ID" value="ACS66092.1"/>
    <property type="molecule type" value="Genomic_DNA"/>
</dbReference>
<gene>
    <name evidence="2" type="ordered locus">Rpic12D_4858</name>
</gene>
<sequence length="157" mass="17418">MRVNKSTAFGLFALGVLCVIVGMLLKLSTWLTAAGTLVALFSLGAFLRGLESDRNLKAIEGALNELDVITGGLRIIGRDADAVDLRRVDLPTEPGPIEVAQLCRTKKGQWFEHRFELSRTHRVYGNRVRLLTESEARGWLSYNINAYEREFGPAEVA</sequence>
<feature type="transmembrane region" description="Helical" evidence="1">
    <location>
        <begin position="31"/>
        <end position="50"/>
    </location>
</feature>
<geneLocation type="plasmid" evidence="2">
    <name>pRp12D01</name>
</geneLocation>
<protein>
    <submittedName>
        <fullName evidence="2">Uncharacterized protein</fullName>
    </submittedName>
</protein>
<dbReference type="AlphaFoldDB" id="C6BPG8"/>